<name>A0A558HX39_9GAMM</name>
<dbReference type="Gene3D" id="3.40.50.1170">
    <property type="entry name" value="L-asparaginase, N-terminal domain"/>
    <property type="match status" value="1"/>
</dbReference>
<dbReference type="InterPro" id="IPR041725">
    <property type="entry name" value="L-asparaginase_I"/>
</dbReference>
<dbReference type="GO" id="GO:0004067">
    <property type="term" value="F:asparaginase activity"/>
    <property type="evidence" value="ECO:0007669"/>
    <property type="project" value="UniProtKB-UniRule"/>
</dbReference>
<reference evidence="5 6" key="1">
    <citation type="submission" date="2019-07" db="EMBL/GenBank/DDBJ databases">
        <title>Diversity of Bacteria from Kongsfjorden, Arctic.</title>
        <authorList>
            <person name="Yu Y."/>
        </authorList>
    </citation>
    <scope>NUCLEOTIDE SEQUENCE [LARGE SCALE GENOMIC DNA]</scope>
    <source>
        <strain evidence="5 6">SM1923</strain>
    </source>
</reference>
<keyword evidence="6" id="KW-1185">Reference proteome</keyword>
<accession>A0A558HX39</accession>
<dbReference type="InterPro" id="IPR027473">
    <property type="entry name" value="L-asparaginase_C"/>
</dbReference>
<dbReference type="InterPro" id="IPR037152">
    <property type="entry name" value="L-asparaginase_N_sf"/>
</dbReference>
<dbReference type="InterPro" id="IPR040919">
    <property type="entry name" value="Asparaginase_C"/>
</dbReference>
<dbReference type="PRINTS" id="PR00139">
    <property type="entry name" value="ASNGLNASE"/>
</dbReference>
<feature type="domain" description="L-asparaginase N-terminal" evidence="3">
    <location>
        <begin position="6"/>
        <end position="195"/>
    </location>
</feature>
<dbReference type="SUPFAM" id="SSF53774">
    <property type="entry name" value="Glutaminase/Asparaginase"/>
    <property type="match status" value="1"/>
</dbReference>
<organism evidence="5 6">
    <name type="scientific">Cobetia crustatorum</name>
    <dbReference type="NCBI Taxonomy" id="553385"/>
    <lineage>
        <taxon>Bacteria</taxon>
        <taxon>Pseudomonadati</taxon>
        <taxon>Pseudomonadota</taxon>
        <taxon>Gammaproteobacteria</taxon>
        <taxon>Oceanospirillales</taxon>
        <taxon>Halomonadaceae</taxon>
        <taxon>Cobetia</taxon>
    </lineage>
</organism>
<dbReference type="Gene3D" id="3.40.50.40">
    <property type="match status" value="1"/>
</dbReference>
<dbReference type="PIRSF" id="PIRSF001220">
    <property type="entry name" value="L-ASNase_gatD"/>
    <property type="match status" value="1"/>
</dbReference>
<proteinExistence type="predicted"/>
<dbReference type="PIRSF" id="PIRSF500176">
    <property type="entry name" value="L_ASNase"/>
    <property type="match status" value="1"/>
</dbReference>
<evidence type="ECO:0000259" key="3">
    <source>
        <dbReference type="Pfam" id="PF00710"/>
    </source>
</evidence>
<gene>
    <name evidence="5" type="ORF">FQP86_01160</name>
</gene>
<feature type="domain" description="Asparaginase/glutaminase C-terminal" evidence="4">
    <location>
        <begin position="223"/>
        <end position="333"/>
    </location>
</feature>
<evidence type="ECO:0000256" key="2">
    <source>
        <dbReference type="PIRSR" id="PIRSR001220-2"/>
    </source>
</evidence>
<dbReference type="Proteomes" id="UP000319941">
    <property type="component" value="Unassembled WGS sequence"/>
</dbReference>
<comment type="caution">
    <text evidence="5">The sequence shown here is derived from an EMBL/GenBank/DDBJ whole genome shotgun (WGS) entry which is preliminary data.</text>
</comment>
<dbReference type="Pfam" id="PF17763">
    <property type="entry name" value="Asparaginase_C"/>
    <property type="match status" value="1"/>
</dbReference>
<dbReference type="InterPro" id="IPR027474">
    <property type="entry name" value="L-asparaginase_N"/>
</dbReference>
<dbReference type="EMBL" id="VNFH01000001">
    <property type="protein sequence ID" value="TVU73713.1"/>
    <property type="molecule type" value="Genomic_DNA"/>
</dbReference>
<dbReference type="OrthoDB" id="9788068at2"/>
<evidence type="ECO:0000313" key="5">
    <source>
        <dbReference type="EMBL" id="TVU73713.1"/>
    </source>
</evidence>
<dbReference type="SMART" id="SM00870">
    <property type="entry name" value="Asparaginase"/>
    <property type="match status" value="1"/>
</dbReference>
<protein>
    <submittedName>
        <fullName evidence="5">Asparaginase</fullName>
    </submittedName>
</protein>
<feature type="active site" description="O-isoaspartyl threonine intermediate" evidence="1">
    <location>
        <position position="15"/>
    </location>
</feature>
<dbReference type="CDD" id="cd08963">
    <property type="entry name" value="L-asparaginase_I"/>
    <property type="match status" value="1"/>
</dbReference>
<dbReference type="InterPro" id="IPR036152">
    <property type="entry name" value="Asp/glu_Ase-like_sf"/>
</dbReference>
<dbReference type="InterPro" id="IPR006034">
    <property type="entry name" value="Asparaginase/glutaminase-like"/>
</dbReference>
<evidence type="ECO:0000313" key="6">
    <source>
        <dbReference type="Proteomes" id="UP000319941"/>
    </source>
</evidence>
<dbReference type="PROSITE" id="PS51732">
    <property type="entry name" value="ASN_GLN_ASE_3"/>
    <property type="match status" value="1"/>
</dbReference>
<dbReference type="Pfam" id="PF00710">
    <property type="entry name" value="Asparaginase"/>
    <property type="match status" value="1"/>
</dbReference>
<dbReference type="GO" id="GO:0005829">
    <property type="term" value="C:cytosol"/>
    <property type="evidence" value="ECO:0007669"/>
    <property type="project" value="TreeGrafter"/>
</dbReference>
<dbReference type="PANTHER" id="PTHR11707:SF28">
    <property type="entry name" value="60 KDA LYSOPHOSPHOLIPASE"/>
    <property type="match status" value="1"/>
</dbReference>
<dbReference type="STRING" id="553385.GCA_000591415_00052"/>
<sequence>MTPETHILVLYTGGTLGMVESEQGLVTAGDFDQRLRKALDQLSPSRRSRLPIFTLREFPQLIDSSSATPADWQTIAAEIADAYDSFDGFVVLQGTDTLAWTASSLAFQLKGTARPVVVSGAQLPLEAAGSDALTNVELALAAAAQPMLNEVVVAFGGQLLRGVCTRKWFTQDHRGFTTPNAPLLGEWVDDRVVLYAGRLLDDQGPAFELPDYARLGQDAIIRLPLYPGISAESVRVQLMRTQVKGAVLELWGSGNLPEDAELLGVLADARGEGKLLAGISQCPHGPVSIGHYAAGAGLATIGVLSGDDMTLEAVFTKLLHLVALNQDEAWQRERFLMPLVAERASGLL</sequence>
<dbReference type="RefSeq" id="WP_088742523.1">
    <property type="nucleotide sequence ID" value="NZ_CAWOWR010000001.1"/>
</dbReference>
<feature type="binding site" evidence="2">
    <location>
        <position position="64"/>
    </location>
    <ligand>
        <name>substrate</name>
    </ligand>
</feature>
<dbReference type="PANTHER" id="PTHR11707">
    <property type="entry name" value="L-ASPARAGINASE"/>
    <property type="match status" value="1"/>
</dbReference>
<evidence type="ECO:0000259" key="4">
    <source>
        <dbReference type="Pfam" id="PF17763"/>
    </source>
</evidence>
<evidence type="ECO:0000256" key="1">
    <source>
        <dbReference type="PIRSR" id="PIRSR001220-1"/>
    </source>
</evidence>
<dbReference type="AlphaFoldDB" id="A0A558HX39"/>
<feature type="binding site" evidence="2">
    <location>
        <begin position="95"/>
        <end position="96"/>
    </location>
    <ligand>
        <name>substrate</name>
    </ligand>
</feature>